<dbReference type="EnsemblPlants" id="OMERI04G04370.7">
    <property type="protein sequence ID" value="OMERI04G04370.7"/>
    <property type="gene ID" value="OMERI04G04370"/>
</dbReference>
<evidence type="ECO:0000256" key="1">
    <source>
        <dbReference type="SAM" id="MobiDB-lite"/>
    </source>
</evidence>
<sequence>MRSSPRNSRPHGRPISRDYPGKKNSPFSLLPSPGRHRRRSRAAHSGSSDRQITARPHLHSSSLRPSSPPPHPPLPSGSLPLTSSVTALPSSSPSGSPPLPASSPRARRRRGGPIPFSLRGRGVRRTPLLPSVRPPRVTHAHARPATSPSRLYPPSQFDSNRRVRAASDRRLDALSIDLEVGFPGRRGGLRLHRQPLLKIGTAADPMLALAHSSPPHLAPLPIAPTRPSAVSPPRAISAGRRRTASSGRRSHRRPLSIETSSNRRRAA</sequence>
<evidence type="ECO:0000313" key="2">
    <source>
        <dbReference type="EnsemblPlants" id="OMERI04G04370.7"/>
    </source>
</evidence>
<dbReference type="AlphaFoldDB" id="A0A0E0DBH9"/>
<reference evidence="2" key="2">
    <citation type="submission" date="2018-05" db="EMBL/GenBank/DDBJ databases">
        <title>OmerRS3 (Oryza meridionalis Reference Sequence Version 3).</title>
        <authorList>
            <person name="Zhang J."/>
            <person name="Kudrna D."/>
            <person name="Lee S."/>
            <person name="Talag J."/>
            <person name="Welchert J."/>
            <person name="Wing R.A."/>
        </authorList>
    </citation>
    <scope>NUCLEOTIDE SEQUENCE [LARGE SCALE GENOMIC DNA]</scope>
    <source>
        <strain evidence="2">cv. OR44</strain>
    </source>
</reference>
<name>A0A0E0DBH9_9ORYZ</name>
<dbReference type="Gramene" id="OMERI04G04370.7">
    <property type="protein sequence ID" value="OMERI04G04370.7"/>
    <property type="gene ID" value="OMERI04G04370"/>
</dbReference>
<feature type="compositionally biased region" description="Low complexity" evidence="1">
    <location>
        <begin position="76"/>
        <end position="94"/>
    </location>
</feature>
<dbReference type="HOGENOM" id="CLU_1043437_0_0_1"/>
<reference evidence="2" key="1">
    <citation type="submission" date="2015-04" db="UniProtKB">
        <authorList>
            <consortium name="EnsemblPlants"/>
        </authorList>
    </citation>
    <scope>IDENTIFICATION</scope>
</reference>
<dbReference type="Proteomes" id="UP000008021">
    <property type="component" value="Chromosome 4"/>
</dbReference>
<accession>A0A0E0DBH9</accession>
<feature type="region of interest" description="Disordered" evidence="1">
    <location>
        <begin position="1"/>
        <end position="160"/>
    </location>
</feature>
<feature type="compositionally biased region" description="Basic residues" evidence="1">
    <location>
        <begin position="239"/>
        <end position="254"/>
    </location>
</feature>
<evidence type="ECO:0000313" key="3">
    <source>
        <dbReference type="Proteomes" id="UP000008021"/>
    </source>
</evidence>
<keyword evidence="3" id="KW-1185">Reference proteome</keyword>
<proteinExistence type="predicted"/>
<organism evidence="2">
    <name type="scientific">Oryza meridionalis</name>
    <dbReference type="NCBI Taxonomy" id="40149"/>
    <lineage>
        <taxon>Eukaryota</taxon>
        <taxon>Viridiplantae</taxon>
        <taxon>Streptophyta</taxon>
        <taxon>Embryophyta</taxon>
        <taxon>Tracheophyta</taxon>
        <taxon>Spermatophyta</taxon>
        <taxon>Magnoliopsida</taxon>
        <taxon>Liliopsida</taxon>
        <taxon>Poales</taxon>
        <taxon>Poaceae</taxon>
        <taxon>BOP clade</taxon>
        <taxon>Oryzoideae</taxon>
        <taxon>Oryzeae</taxon>
        <taxon>Oryzinae</taxon>
        <taxon>Oryza</taxon>
    </lineage>
</organism>
<protein>
    <submittedName>
        <fullName evidence="2">Uncharacterized protein</fullName>
    </submittedName>
</protein>
<feature type="compositionally biased region" description="Pro residues" evidence="1">
    <location>
        <begin position="66"/>
        <end position="75"/>
    </location>
</feature>
<feature type="region of interest" description="Disordered" evidence="1">
    <location>
        <begin position="218"/>
        <end position="267"/>
    </location>
</feature>